<dbReference type="SMART" id="SM00358">
    <property type="entry name" value="DSRM"/>
    <property type="match status" value="2"/>
</dbReference>
<sequence length="745" mass="81719">MNSVTPAAISDVKSESSVKDEPKLDVELGSEGEGTCFDVLDVVEESFDEVPTNYFSSEDDEANKVYSSGDSSSESGSPCQKMETAADGQSTAVEDDVDMEEVFETIDGDPDDYEECYVFERPPSPSDSPLPRGWKQVYHESGATIYVHVETNVCSLSRPYFLGPKSTKRHNVPTTPIPCLYYRSLQPSGNENLPAVAFDSSACEGNEASCPAEETASSSCADTCPAQSVIPTANSATTDANVTALEANATISNLNPITCPLNESSHAESAVTSDAEVANLGQNLATSDLILRNMNVATHYPKTGTLHTEVTVSDTNCHTCPMRAATYVENTNLATFSANPAVSSLDTTTSTSAPVTSTSSFSTDAAASTSTASPAAMHVTEPAFPNVTASTSSAIPSNEDEIFDTSCIADNAAMVADELPGDESGLLEYYKRLFKFKTIKYLKFHSWDVRRTYLRALRNERNRRRGPFSKNKFVSFPIETKDDEGNVVSTKKWIINPCGRNYVALLHEYLQQSKKAQPEYKFTEVDNARNPYAATVVVNETEYGTGFGMSKKEAKFEAAKATLEVLLPKMMKHVLSVNCDKTGNKKDEDLSDNDDDLLNVASAFDDIEITDPRVTELSLQTTELKPYELLLNCLQKKGEQSEVKLDFQADSRESTMSVGKYKVTVKCANKREGKQLAAQAMLQLLHPHIKNWGSLLRLYGNYITNQYHQVSDDRDMEHMKCKPANEELLANLRRRMTNLVDKNGG</sequence>
<dbReference type="PROSITE" id="PS50020">
    <property type="entry name" value="WW_DOMAIN_2"/>
    <property type="match status" value="1"/>
</dbReference>
<dbReference type="GO" id="GO:0031053">
    <property type="term" value="P:primary miRNA processing"/>
    <property type="evidence" value="ECO:0007669"/>
    <property type="project" value="InterPro"/>
</dbReference>
<evidence type="ECO:0000256" key="2">
    <source>
        <dbReference type="SAM" id="MobiDB-lite"/>
    </source>
</evidence>
<dbReference type="CDD" id="cd19868">
    <property type="entry name" value="DSRM_DGCR8_rpt2"/>
    <property type="match status" value="1"/>
</dbReference>
<dbReference type="Pfam" id="PF00035">
    <property type="entry name" value="dsrm"/>
    <property type="match status" value="1"/>
</dbReference>
<evidence type="ECO:0000259" key="4">
    <source>
        <dbReference type="PROSITE" id="PS50137"/>
    </source>
</evidence>
<evidence type="ECO:0000313" key="6">
    <source>
        <dbReference type="Proteomes" id="UP001367676"/>
    </source>
</evidence>
<evidence type="ECO:0000313" key="5">
    <source>
        <dbReference type="EMBL" id="KAK7585832.1"/>
    </source>
</evidence>
<dbReference type="EMBL" id="JBBCAQ010000028">
    <property type="protein sequence ID" value="KAK7585832.1"/>
    <property type="molecule type" value="Genomic_DNA"/>
</dbReference>
<dbReference type="SUPFAM" id="SSF54768">
    <property type="entry name" value="dsRNA-binding domain-like"/>
    <property type="match status" value="1"/>
</dbReference>
<proteinExistence type="predicted"/>
<dbReference type="Gene3D" id="2.20.70.10">
    <property type="match status" value="1"/>
</dbReference>
<dbReference type="PANTHER" id="PTHR13482:SF3">
    <property type="entry name" value="MICROPROCESSOR COMPLEX SUBUNIT DGCR8"/>
    <property type="match status" value="1"/>
</dbReference>
<feature type="domain" description="WW" evidence="3">
    <location>
        <begin position="128"/>
        <end position="161"/>
    </location>
</feature>
<dbReference type="PANTHER" id="PTHR13482">
    <property type="entry name" value="MICRORNA PROCESSOR COMPLEX SUBUNIT DGCR8"/>
    <property type="match status" value="1"/>
</dbReference>
<dbReference type="GO" id="GO:0042802">
    <property type="term" value="F:identical protein binding"/>
    <property type="evidence" value="ECO:0007669"/>
    <property type="project" value="InterPro"/>
</dbReference>
<feature type="region of interest" description="Disordered" evidence="2">
    <location>
        <begin position="1"/>
        <end position="30"/>
    </location>
</feature>
<dbReference type="InterPro" id="IPR014720">
    <property type="entry name" value="dsRBD_dom"/>
</dbReference>
<dbReference type="GO" id="GO:0070877">
    <property type="term" value="C:microprocessor complex"/>
    <property type="evidence" value="ECO:0007669"/>
    <property type="project" value="InterPro"/>
</dbReference>
<dbReference type="GO" id="GO:0070878">
    <property type="term" value="F:primary miRNA binding"/>
    <property type="evidence" value="ECO:0007669"/>
    <property type="project" value="TreeGrafter"/>
</dbReference>
<evidence type="ECO:0000256" key="1">
    <source>
        <dbReference type="PROSITE-ProRule" id="PRU00266"/>
    </source>
</evidence>
<evidence type="ECO:0008006" key="7">
    <source>
        <dbReference type="Google" id="ProtNLM"/>
    </source>
</evidence>
<feature type="region of interest" description="Disordered" evidence="2">
    <location>
        <begin position="52"/>
        <end position="97"/>
    </location>
</feature>
<name>A0AAN9TDY6_9HEMI</name>
<dbReference type="Gene3D" id="3.30.160.590">
    <property type="match status" value="1"/>
</dbReference>
<dbReference type="AlphaFoldDB" id="A0AAN9TDY6"/>
<dbReference type="Proteomes" id="UP001367676">
    <property type="component" value="Unassembled WGS sequence"/>
</dbReference>
<organism evidence="5 6">
    <name type="scientific">Parthenolecanium corni</name>
    <dbReference type="NCBI Taxonomy" id="536013"/>
    <lineage>
        <taxon>Eukaryota</taxon>
        <taxon>Metazoa</taxon>
        <taxon>Ecdysozoa</taxon>
        <taxon>Arthropoda</taxon>
        <taxon>Hexapoda</taxon>
        <taxon>Insecta</taxon>
        <taxon>Pterygota</taxon>
        <taxon>Neoptera</taxon>
        <taxon>Paraneoptera</taxon>
        <taxon>Hemiptera</taxon>
        <taxon>Sternorrhyncha</taxon>
        <taxon>Coccoidea</taxon>
        <taxon>Coccidae</taxon>
        <taxon>Parthenolecanium</taxon>
    </lineage>
</organism>
<feature type="domain" description="DRBM" evidence="4">
    <location>
        <begin position="501"/>
        <end position="568"/>
    </location>
</feature>
<evidence type="ECO:0000259" key="3">
    <source>
        <dbReference type="PROSITE" id="PS50020"/>
    </source>
</evidence>
<comment type="caution">
    <text evidence="5">The sequence shown here is derived from an EMBL/GenBank/DDBJ whole genome shotgun (WGS) entry which is preliminary data.</text>
</comment>
<feature type="region of interest" description="Disordered" evidence="2">
    <location>
        <begin position="343"/>
        <end position="362"/>
    </location>
</feature>
<reference evidence="5 6" key="1">
    <citation type="submission" date="2024-03" db="EMBL/GenBank/DDBJ databases">
        <title>Adaptation during the transition from Ophiocordyceps entomopathogen to insect associate is accompanied by gene loss and intensified selection.</title>
        <authorList>
            <person name="Ward C.M."/>
            <person name="Onetto C.A."/>
            <person name="Borneman A.R."/>
        </authorList>
    </citation>
    <scope>NUCLEOTIDE SEQUENCE [LARGE SCALE GENOMIC DNA]</scope>
    <source>
        <strain evidence="5">AWRI1</strain>
        <tissue evidence="5">Single Adult Female</tissue>
    </source>
</reference>
<dbReference type="GO" id="GO:0003725">
    <property type="term" value="F:double-stranded RNA binding"/>
    <property type="evidence" value="ECO:0007669"/>
    <property type="project" value="TreeGrafter"/>
</dbReference>
<dbReference type="InterPro" id="IPR040375">
    <property type="entry name" value="DGCR8"/>
</dbReference>
<dbReference type="PROSITE" id="PS50137">
    <property type="entry name" value="DS_RBD"/>
    <property type="match status" value="1"/>
</dbReference>
<gene>
    <name evidence="5" type="ORF">V9T40_000011</name>
</gene>
<dbReference type="SUPFAM" id="SSF51045">
    <property type="entry name" value="WW domain"/>
    <property type="match status" value="1"/>
</dbReference>
<accession>A0AAN9TDY6</accession>
<dbReference type="CDD" id="cd19867">
    <property type="entry name" value="DSRM_DGCR8_rpt1"/>
    <property type="match status" value="1"/>
</dbReference>
<dbReference type="InterPro" id="IPR001202">
    <property type="entry name" value="WW_dom"/>
</dbReference>
<feature type="compositionally biased region" description="Low complexity" evidence="2">
    <location>
        <begin position="347"/>
        <end position="362"/>
    </location>
</feature>
<protein>
    <recommendedName>
        <fullName evidence="7">Pasha</fullName>
    </recommendedName>
</protein>
<dbReference type="FunFam" id="3.30.160.20:FF:000021">
    <property type="entry name" value="Microprocessor complex subunit DGCR8"/>
    <property type="match status" value="1"/>
</dbReference>
<feature type="compositionally biased region" description="Basic and acidic residues" evidence="2">
    <location>
        <begin position="12"/>
        <end position="26"/>
    </location>
</feature>
<feature type="compositionally biased region" description="Low complexity" evidence="2">
    <location>
        <begin position="67"/>
        <end position="77"/>
    </location>
</feature>
<keyword evidence="1" id="KW-0694">RNA-binding</keyword>
<dbReference type="Gene3D" id="3.30.160.20">
    <property type="match status" value="2"/>
</dbReference>
<keyword evidence="6" id="KW-1185">Reference proteome</keyword>
<dbReference type="GO" id="GO:0020037">
    <property type="term" value="F:heme binding"/>
    <property type="evidence" value="ECO:0007669"/>
    <property type="project" value="InterPro"/>
</dbReference>
<dbReference type="InterPro" id="IPR036020">
    <property type="entry name" value="WW_dom_sf"/>
</dbReference>